<dbReference type="AlphaFoldDB" id="A0A0F8A6A2"/>
<dbReference type="Proteomes" id="UP000054481">
    <property type="component" value="Unassembled WGS sequence"/>
</dbReference>
<evidence type="ECO:0000313" key="3">
    <source>
        <dbReference type="EMBL" id="KJZ76724.1"/>
    </source>
</evidence>
<dbReference type="EMBL" id="KQ030510">
    <property type="protein sequence ID" value="KJZ76724.1"/>
    <property type="molecule type" value="Genomic_DNA"/>
</dbReference>
<dbReference type="OrthoDB" id="5419542at2759"/>
<name>A0A0F8A6A2_9HYPO</name>
<feature type="region of interest" description="Disordered" evidence="1">
    <location>
        <begin position="79"/>
        <end position="108"/>
    </location>
</feature>
<keyword evidence="4" id="KW-1185">Reference proteome</keyword>
<feature type="region of interest" description="Disordered" evidence="1">
    <location>
        <begin position="1"/>
        <end position="55"/>
    </location>
</feature>
<gene>
    <name evidence="3" type="ORF">HIM_04060</name>
</gene>
<feature type="compositionally biased region" description="Basic and acidic residues" evidence="1">
    <location>
        <begin position="90"/>
        <end position="108"/>
    </location>
</feature>
<evidence type="ECO:0000313" key="4">
    <source>
        <dbReference type="Proteomes" id="UP000054481"/>
    </source>
</evidence>
<proteinExistence type="predicted"/>
<feature type="transmembrane region" description="Helical" evidence="2">
    <location>
        <begin position="251"/>
        <end position="271"/>
    </location>
</feature>
<keyword evidence="2" id="KW-0812">Transmembrane</keyword>
<reference evidence="3 4" key="1">
    <citation type="journal article" date="2014" name="Genome Biol. Evol.">
        <title>Comparative genomics and transcriptomics analyses reveal divergent lifestyle features of nematode endoparasitic fungus Hirsutella minnesotensis.</title>
        <authorList>
            <person name="Lai Y."/>
            <person name="Liu K."/>
            <person name="Zhang X."/>
            <person name="Zhang X."/>
            <person name="Li K."/>
            <person name="Wang N."/>
            <person name="Shu C."/>
            <person name="Wu Y."/>
            <person name="Wang C."/>
            <person name="Bushley K.E."/>
            <person name="Xiang M."/>
            <person name="Liu X."/>
        </authorList>
    </citation>
    <scope>NUCLEOTIDE SEQUENCE [LARGE SCALE GENOMIC DNA]</scope>
    <source>
        <strain evidence="3 4">3608</strain>
    </source>
</reference>
<organism evidence="3 4">
    <name type="scientific">Hirsutella minnesotensis 3608</name>
    <dbReference type="NCBI Taxonomy" id="1043627"/>
    <lineage>
        <taxon>Eukaryota</taxon>
        <taxon>Fungi</taxon>
        <taxon>Dikarya</taxon>
        <taxon>Ascomycota</taxon>
        <taxon>Pezizomycotina</taxon>
        <taxon>Sordariomycetes</taxon>
        <taxon>Hypocreomycetidae</taxon>
        <taxon>Hypocreales</taxon>
        <taxon>Ophiocordycipitaceae</taxon>
        <taxon>Hirsutella</taxon>
    </lineage>
</organism>
<keyword evidence="2" id="KW-0472">Membrane</keyword>
<protein>
    <submittedName>
        <fullName evidence="3">Uncharacterized protein</fullName>
    </submittedName>
</protein>
<evidence type="ECO:0000256" key="1">
    <source>
        <dbReference type="SAM" id="MobiDB-lite"/>
    </source>
</evidence>
<sequence>MLNPNIKPVEPPKPRARHQAKRSLTELASPARLSLQHLRPRPSHGAHDDRGLLDVDAPLQTRHSLTLLRPDGTAVMMSAQDGRQSGPLAPRKEDDGEAETRGGKEAKARLEQQRASVRADSLKQSLADLNAFSTETSKQLDGTYLAALEKMGTLQDTVASIKDLAESLGSLCDSFDDESRALEHDTVKQLEALGRFDEQEAKITRLQGRVHEGRAKIQALTGRVDVVRERIEGWERADKAWQEKTRKRLKIIWSVTSILLIALAIGVRYTGTTLDDGHRNASSAGIGTRHWFNNSNRSLPLTAGGAGKTARARSWETPPHDDERLRVFDEL</sequence>
<feature type="region of interest" description="Disordered" evidence="1">
    <location>
        <begin position="297"/>
        <end position="320"/>
    </location>
</feature>
<keyword evidence="2" id="KW-1133">Transmembrane helix</keyword>
<accession>A0A0F8A6A2</accession>
<evidence type="ECO:0000256" key="2">
    <source>
        <dbReference type="SAM" id="Phobius"/>
    </source>
</evidence>